<reference evidence="12" key="1">
    <citation type="journal article" date="2019" name="Int. J. Syst. Evol. Microbiol.">
        <title>The Global Catalogue of Microorganisms (GCM) 10K type strain sequencing project: providing services to taxonomists for standard genome sequencing and annotation.</title>
        <authorList>
            <consortium name="The Broad Institute Genomics Platform"/>
            <consortium name="The Broad Institute Genome Sequencing Center for Infectious Disease"/>
            <person name="Wu L."/>
            <person name="Ma J."/>
        </authorList>
    </citation>
    <scope>NUCLEOTIDE SEQUENCE [LARGE SCALE GENOMIC DNA]</scope>
    <source>
        <strain evidence="12">JCM 16240</strain>
    </source>
</reference>
<evidence type="ECO:0000256" key="8">
    <source>
        <dbReference type="SAM" id="Phobius"/>
    </source>
</evidence>
<feature type="transmembrane region" description="Helical" evidence="8">
    <location>
        <begin position="77"/>
        <end position="99"/>
    </location>
</feature>
<dbReference type="SUPFAM" id="SSF52540">
    <property type="entry name" value="P-loop containing nucleoside triphosphate hydrolases"/>
    <property type="match status" value="1"/>
</dbReference>
<dbReference type="InterPro" id="IPR039421">
    <property type="entry name" value="Type_1_exporter"/>
</dbReference>
<protein>
    <submittedName>
        <fullName evidence="11">ABC transporter ATP-binding protein</fullName>
    </submittedName>
</protein>
<dbReference type="EMBL" id="BAAAFN010000017">
    <property type="protein sequence ID" value="GAA0236426.1"/>
    <property type="molecule type" value="Genomic_DNA"/>
</dbReference>
<evidence type="ECO:0000259" key="10">
    <source>
        <dbReference type="PROSITE" id="PS50929"/>
    </source>
</evidence>
<feature type="transmembrane region" description="Helical" evidence="8">
    <location>
        <begin position="21"/>
        <end position="47"/>
    </location>
</feature>
<evidence type="ECO:0000256" key="7">
    <source>
        <dbReference type="ARBA" id="ARBA00023136"/>
    </source>
</evidence>
<feature type="domain" description="ABC transmembrane type-1" evidence="10">
    <location>
        <begin position="23"/>
        <end position="288"/>
    </location>
</feature>
<feature type="transmembrane region" description="Helical" evidence="8">
    <location>
        <begin position="292"/>
        <end position="310"/>
    </location>
</feature>
<comment type="subcellular location">
    <subcellularLocation>
        <location evidence="1">Cell membrane</location>
        <topology evidence="1">Multi-pass membrane protein</topology>
    </subcellularLocation>
</comment>
<keyword evidence="6 8" id="KW-1133">Transmembrane helix</keyword>
<sequence length="595" mass="64596">MTIQQLVRGFWAHLSTRRKQQLAILLVLMILASFAEVLSLGAVLPFLGVLTQPETVFAHPAVQPLLGWLRIGSPQALLLPITIGFIAAALLAGGMRLLLLYVQTKLSYAIGADFSYQIYRRTLYQPYAVHVSRNSSEVISGVTTKVMMIINYFLTPILTLISSAVILVAILLALLAVNPLMSLAAFLGFGAIYGIVIMVTRKRLGAYSLRISQESNQVVKVLQEGLGGIRDVLLDGSQETYCRQYRLADIPLRHAQASSTIIGGSPRFAAEALGMAFIAILAYAMARQDGGITGTITLLGVLAVGAQRLLPVLQQGYLSIVQLRSGRHSLQDALALLSQPIDTQVHGQEKLDLPFEKGIRLENIGFRYSPQSPQVLHGLNLTIPRGSRIGFIGTTGSGKSTLLDIIMGLLSPTAGYLWIDDVQLGPATQRAWQRRIAHVPQSIYLADASIAENIAFGVPPAHINRERVQQAARQAQIAGYIESLADGYDARVGERGVRLSGGQRQRIGIARALYKQAEVIILDEATSALDNETERAVMDAVGRLEADLTVLIIAHRVTTLQNCDQLIELQQGQIVRVGTYEEIVSSGSIMAVKNS</sequence>
<keyword evidence="4" id="KW-0547">Nucleotide-binding</keyword>
<evidence type="ECO:0000256" key="6">
    <source>
        <dbReference type="ARBA" id="ARBA00022989"/>
    </source>
</evidence>
<keyword evidence="2" id="KW-1003">Cell membrane</keyword>
<keyword evidence="5 11" id="KW-0067">ATP-binding</keyword>
<dbReference type="InterPro" id="IPR003593">
    <property type="entry name" value="AAA+_ATPase"/>
</dbReference>
<dbReference type="Pfam" id="PF00664">
    <property type="entry name" value="ABC_membrane"/>
    <property type="match status" value="1"/>
</dbReference>
<dbReference type="SUPFAM" id="SSF90123">
    <property type="entry name" value="ABC transporter transmembrane region"/>
    <property type="match status" value="1"/>
</dbReference>
<dbReference type="PANTHER" id="PTHR24221">
    <property type="entry name" value="ATP-BINDING CASSETTE SUB-FAMILY B"/>
    <property type="match status" value="1"/>
</dbReference>
<feature type="domain" description="ABC transporter" evidence="9">
    <location>
        <begin position="359"/>
        <end position="595"/>
    </location>
</feature>
<dbReference type="InterPro" id="IPR011527">
    <property type="entry name" value="ABC1_TM_dom"/>
</dbReference>
<keyword evidence="3 8" id="KW-0812">Transmembrane</keyword>
<name>A0ABP3DR63_9BURK</name>
<dbReference type="PROSITE" id="PS00211">
    <property type="entry name" value="ABC_TRANSPORTER_1"/>
    <property type="match status" value="1"/>
</dbReference>
<dbReference type="InterPro" id="IPR017871">
    <property type="entry name" value="ABC_transporter-like_CS"/>
</dbReference>
<dbReference type="InterPro" id="IPR003439">
    <property type="entry name" value="ABC_transporter-like_ATP-bd"/>
</dbReference>
<dbReference type="Gene3D" id="3.40.50.300">
    <property type="entry name" value="P-loop containing nucleotide triphosphate hydrolases"/>
    <property type="match status" value="1"/>
</dbReference>
<dbReference type="Pfam" id="PF00005">
    <property type="entry name" value="ABC_tran"/>
    <property type="match status" value="1"/>
</dbReference>
<dbReference type="Proteomes" id="UP001501176">
    <property type="component" value="Unassembled WGS sequence"/>
</dbReference>
<comment type="caution">
    <text evidence="11">The sequence shown here is derived from an EMBL/GenBank/DDBJ whole genome shotgun (WGS) entry which is preliminary data.</text>
</comment>
<organism evidence="11 12">
    <name type="scientific">Castellaniella daejeonensis</name>
    <dbReference type="NCBI Taxonomy" id="659013"/>
    <lineage>
        <taxon>Bacteria</taxon>
        <taxon>Pseudomonadati</taxon>
        <taxon>Pseudomonadota</taxon>
        <taxon>Betaproteobacteria</taxon>
        <taxon>Burkholderiales</taxon>
        <taxon>Alcaligenaceae</taxon>
        <taxon>Castellaniella</taxon>
    </lineage>
</organism>
<feature type="transmembrane region" description="Helical" evidence="8">
    <location>
        <begin position="149"/>
        <end position="174"/>
    </location>
</feature>
<keyword evidence="7 8" id="KW-0472">Membrane</keyword>
<gene>
    <name evidence="11" type="ORF">GCM10009125_26660</name>
</gene>
<dbReference type="RefSeq" id="WP_343821858.1">
    <property type="nucleotide sequence ID" value="NZ_BAAAFN010000017.1"/>
</dbReference>
<keyword evidence="12" id="KW-1185">Reference proteome</keyword>
<dbReference type="PANTHER" id="PTHR24221:SF654">
    <property type="entry name" value="ATP-BINDING CASSETTE SUB-FAMILY B MEMBER 6"/>
    <property type="match status" value="1"/>
</dbReference>
<proteinExistence type="predicted"/>
<evidence type="ECO:0000259" key="9">
    <source>
        <dbReference type="PROSITE" id="PS50893"/>
    </source>
</evidence>
<evidence type="ECO:0000256" key="3">
    <source>
        <dbReference type="ARBA" id="ARBA00022692"/>
    </source>
</evidence>
<dbReference type="PROSITE" id="PS50893">
    <property type="entry name" value="ABC_TRANSPORTER_2"/>
    <property type="match status" value="1"/>
</dbReference>
<accession>A0ABP3DR63</accession>
<feature type="transmembrane region" description="Helical" evidence="8">
    <location>
        <begin position="180"/>
        <end position="200"/>
    </location>
</feature>
<evidence type="ECO:0000313" key="12">
    <source>
        <dbReference type="Proteomes" id="UP001501176"/>
    </source>
</evidence>
<evidence type="ECO:0000256" key="2">
    <source>
        <dbReference type="ARBA" id="ARBA00022475"/>
    </source>
</evidence>
<evidence type="ECO:0000256" key="5">
    <source>
        <dbReference type="ARBA" id="ARBA00022840"/>
    </source>
</evidence>
<evidence type="ECO:0000256" key="1">
    <source>
        <dbReference type="ARBA" id="ARBA00004651"/>
    </source>
</evidence>
<dbReference type="SMART" id="SM00382">
    <property type="entry name" value="AAA"/>
    <property type="match status" value="1"/>
</dbReference>
<evidence type="ECO:0000313" key="11">
    <source>
        <dbReference type="EMBL" id="GAA0236426.1"/>
    </source>
</evidence>
<dbReference type="GO" id="GO:0005524">
    <property type="term" value="F:ATP binding"/>
    <property type="evidence" value="ECO:0007669"/>
    <property type="project" value="UniProtKB-KW"/>
</dbReference>
<dbReference type="InterPro" id="IPR036640">
    <property type="entry name" value="ABC1_TM_sf"/>
</dbReference>
<dbReference type="InterPro" id="IPR027417">
    <property type="entry name" value="P-loop_NTPase"/>
</dbReference>
<dbReference type="PROSITE" id="PS50929">
    <property type="entry name" value="ABC_TM1F"/>
    <property type="match status" value="1"/>
</dbReference>
<evidence type="ECO:0000256" key="4">
    <source>
        <dbReference type="ARBA" id="ARBA00022741"/>
    </source>
</evidence>
<dbReference type="Gene3D" id="1.20.1560.10">
    <property type="entry name" value="ABC transporter type 1, transmembrane domain"/>
    <property type="match status" value="1"/>
</dbReference>